<dbReference type="SMART" id="SM00731">
    <property type="entry name" value="SprT"/>
    <property type="match status" value="1"/>
</dbReference>
<reference evidence="2 4" key="2">
    <citation type="submission" date="2018-11" db="EMBL/GenBank/DDBJ databases">
        <authorList>
            <consortium name="Pathogen Informatics"/>
        </authorList>
    </citation>
    <scope>NUCLEOTIDE SEQUENCE [LARGE SCALE GENOMIC DNA]</scope>
</reference>
<accession>A0A0N4U7B3</accession>
<dbReference type="InterPro" id="IPR006640">
    <property type="entry name" value="SprT-like_domain"/>
</dbReference>
<feature type="domain" description="SprT-like" evidence="1">
    <location>
        <begin position="46"/>
        <end position="191"/>
    </location>
</feature>
<dbReference type="OrthoDB" id="20772at2759"/>
<gene>
    <name evidence="2" type="ORF">DME_LOCUS99</name>
</gene>
<name>A0A0N4U7B3_DRAME</name>
<dbReference type="PANTHER" id="PTHR23099">
    <property type="entry name" value="TRANSCRIPTIONAL REGULATOR"/>
    <property type="match status" value="1"/>
</dbReference>
<evidence type="ECO:0000259" key="1">
    <source>
        <dbReference type="SMART" id="SM00731"/>
    </source>
</evidence>
<evidence type="ECO:0000313" key="4">
    <source>
        <dbReference type="Proteomes" id="UP000274756"/>
    </source>
</evidence>
<keyword evidence="4" id="KW-1185">Reference proteome</keyword>
<dbReference type="WBParaSite" id="DME_0000287001-mRNA-1">
    <property type="protein sequence ID" value="DME_0000287001-mRNA-1"/>
    <property type="gene ID" value="DME_0000287001"/>
</dbReference>
<dbReference type="Proteomes" id="UP000038040">
    <property type="component" value="Unplaced"/>
</dbReference>
<dbReference type="GO" id="GO:0005634">
    <property type="term" value="C:nucleus"/>
    <property type="evidence" value="ECO:0007669"/>
    <property type="project" value="TreeGrafter"/>
</dbReference>
<dbReference type="Proteomes" id="UP000274756">
    <property type="component" value="Unassembled WGS sequence"/>
</dbReference>
<dbReference type="PANTHER" id="PTHR23099:SF0">
    <property type="entry name" value="GERM CELL NUCLEAR ACIDIC PROTEIN"/>
    <property type="match status" value="1"/>
</dbReference>
<dbReference type="Pfam" id="PF10263">
    <property type="entry name" value="SprT-like"/>
    <property type="match status" value="1"/>
</dbReference>
<reference evidence="5" key="1">
    <citation type="submission" date="2017-02" db="UniProtKB">
        <authorList>
            <consortium name="WormBaseParasite"/>
        </authorList>
    </citation>
    <scope>IDENTIFICATION</scope>
</reference>
<dbReference type="AlphaFoldDB" id="A0A0N4U7B3"/>
<dbReference type="STRING" id="318479.A0A0N4U7B3"/>
<dbReference type="EMBL" id="UYYG01000001">
    <property type="protein sequence ID" value="VDN50126.1"/>
    <property type="molecule type" value="Genomic_DNA"/>
</dbReference>
<evidence type="ECO:0000313" key="3">
    <source>
        <dbReference type="Proteomes" id="UP000038040"/>
    </source>
</evidence>
<evidence type="ECO:0000313" key="5">
    <source>
        <dbReference type="WBParaSite" id="DME_0000287001-mRNA-1"/>
    </source>
</evidence>
<evidence type="ECO:0000313" key="2">
    <source>
        <dbReference type="EMBL" id="VDN50126.1"/>
    </source>
</evidence>
<dbReference type="GO" id="GO:0006974">
    <property type="term" value="P:DNA damage response"/>
    <property type="evidence" value="ECO:0007669"/>
    <property type="project" value="UniProtKB-ARBA"/>
</dbReference>
<proteinExistence type="predicted"/>
<protein>
    <submittedName>
        <fullName evidence="5">SprT-like domain-containing protein</fullName>
    </submittedName>
</protein>
<sequence length="242" mass="28168">QCRFIVNDDEISFISFKDGSDKENGSIEECITRNNTVSLKYNKNHSNLEDEYENQSWHHIHTSLMTKTAGHCVRLQNNRATIELSSKVCNSADRVRDTLLHELCHAAVWVIDCCSTTGHGPAWLHWVKQCENKFPALPKIERCHNYEIQAKYHYVCHEKFCKFYYSIVRHSKSLDTTRKICGICSGRFVLQLNNVRVDLTQSRNNKFANFVKMHYASERKAGKKHGEVMKILSRCFKEVFFA</sequence>
<organism evidence="3 5">
    <name type="scientific">Dracunculus medinensis</name>
    <name type="common">Guinea worm</name>
    <dbReference type="NCBI Taxonomy" id="318479"/>
    <lineage>
        <taxon>Eukaryota</taxon>
        <taxon>Metazoa</taxon>
        <taxon>Ecdysozoa</taxon>
        <taxon>Nematoda</taxon>
        <taxon>Chromadorea</taxon>
        <taxon>Rhabditida</taxon>
        <taxon>Spirurina</taxon>
        <taxon>Dracunculoidea</taxon>
        <taxon>Dracunculidae</taxon>
        <taxon>Dracunculus</taxon>
    </lineage>
</organism>